<proteinExistence type="predicted"/>
<dbReference type="EMBL" id="JACEIK010000011">
    <property type="protein sequence ID" value="MCD7446324.1"/>
    <property type="molecule type" value="Genomic_DNA"/>
</dbReference>
<keyword evidence="2" id="KW-1185">Reference proteome</keyword>
<sequence length="90" mass="10028">MAPKVNKGKGVASSIHEKEEAVYRLAYDPRGIDMTKTKEPKDYSLSKHSRSLCIVGPGYEESVDDDVATEDELARVDSDIKCSDYNEEES</sequence>
<protein>
    <submittedName>
        <fullName evidence="1">Uncharacterized protein</fullName>
    </submittedName>
</protein>
<reference evidence="1 2" key="1">
    <citation type="journal article" date="2021" name="BMC Genomics">
        <title>Datura genome reveals duplications of psychoactive alkaloid biosynthetic genes and high mutation rate following tissue culture.</title>
        <authorList>
            <person name="Rajewski A."/>
            <person name="Carter-House D."/>
            <person name="Stajich J."/>
            <person name="Litt A."/>
        </authorList>
    </citation>
    <scope>NUCLEOTIDE SEQUENCE [LARGE SCALE GENOMIC DNA]</scope>
    <source>
        <strain evidence="1">AR-01</strain>
    </source>
</reference>
<dbReference type="Proteomes" id="UP000823775">
    <property type="component" value="Unassembled WGS sequence"/>
</dbReference>
<evidence type="ECO:0000313" key="1">
    <source>
        <dbReference type="EMBL" id="MCD7446324.1"/>
    </source>
</evidence>
<accession>A0ABS8RI63</accession>
<gene>
    <name evidence="1" type="ORF">HAX54_002187</name>
</gene>
<evidence type="ECO:0000313" key="2">
    <source>
        <dbReference type="Proteomes" id="UP000823775"/>
    </source>
</evidence>
<name>A0ABS8RI63_DATST</name>
<comment type="caution">
    <text evidence="1">The sequence shown here is derived from an EMBL/GenBank/DDBJ whole genome shotgun (WGS) entry which is preliminary data.</text>
</comment>
<organism evidence="1 2">
    <name type="scientific">Datura stramonium</name>
    <name type="common">Jimsonweed</name>
    <name type="synonym">Common thornapple</name>
    <dbReference type="NCBI Taxonomy" id="4076"/>
    <lineage>
        <taxon>Eukaryota</taxon>
        <taxon>Viridiplantae</taxon>
        <taxon>Streptophyta</taxon>
        <taxon>Embryophyta</taxon>
        <taxon>Tracheophyta</taxon>
        <taxon>Spermatophyta</taxon>
        <taxon>Magnoliopsida</taxon>
        <taxon>eudicotyledons</taxon>
        <taxon>Gunneridae</taxon>
        <taxon>Pentapetalae</taxon>
        <taxon>asterids</taxon>
        <taxon>lamiids</taxon>
        <taxon>Solanales</taxon>
        <taxon>Solanaceae</taxon>
        <taxon>Solanoideae</taxon>
        <taxon>Datureae</taxon>
        <taxon>Datura</taxon>
    </lineage>
</organism>